<evidence type="ECO:0000256" key="2">
    <source>
        <dbReference type="ARBA" id="ARBA00022840"/>
    </source>
</evidence>
<dbReference type="InterPro" id="IPR018181">
    <property type="entry name" value="Heat_shock_70_CS"/>
</dbReference>
<dbReference type="GO" id="GO:0034663">
    <property type="term" value="C:endoplasmic reticulum chaperone complex"/>
    <property type="evidence" value="ECO:0007669"/>
    <property type="project" value="TreeGrafter"/>
</dbReference>
<name>D8LZ41_BLAHO</name>
<accession>D8LZ41</accession>
<dbReference type="PROSITE" id="PS00329">
    <property type="entry name" value="HSP70_2"/>
    <property type="match status" value="1"/>
</dbReference>
<dbReference type="Pfam" id="PF00012">
    <property type="entry name" value="HSP70"/>
    <property type="match status" value="1"/>
</dbReference>
<dbReference type="InterPro" id="IPR013126">
    <property type="entry name" value="Hsp_70_fam"/>
</dbReference>
<sequence>MSRRLSVGIDLGTSNGCVYYQYLQPQCDRLSINGSSPLVPSVVSYGDENPVVGDVAKIHLSNKVRGIGTKNYTVIRNSKRVLGIKYRDDLVAIRESLCFAKTEKGADGFVEFVSDDKSKRFTPVDVASDILRFLCVEVQKLGGKVIDSLVVTVPARFNYRQIIYTYDAIKRAFDKRTKVLLIDEPTAAAVASNILLQDKDTTFIVYDLGGGTFDLSILRYSNNSIRCLKTSGDDSIGGVLFDEELRKYIQKDEDWIAFINSRKPKSVKRSEEILLSQCTKAKEQLSQATSAEISVGDGDFTFSLQRSIFDNVIKDIVQRTINIMNKAIADAGLARDMIDQVILVGGSTRTLLVQEMIKKNFDGRDIVMHTLDPWCCVAHGACMISRAWEQSNFNESQIIINNKSFALDIDLDGIFSIEQFPQLDARPDSYSFSSSTLTVDKRPESIRFPTLPFKGNTRPDSVHSPTSTLTLDMRPESVRFPNMFLSLEGKPTSVRFTEATIEQLKQLCRDHSSILFYHL</sequence>
<dbReference type="GO" id="GO:0140662">
    <property type="term" value="F:ATP-dependent protein folding chaperone"/>
    <property type="evidence" value="ECO:0007669"/>
    <property type="project" value="InterPro"/>
</dbReference>
<dbReference type="RefSeq" id="XP_012895128.1">
    <property type="nucleotide sequence ID" value="XM_013039674.1"/>
</dbReference>
<dbReference type="PANTHER" id="PTHR45639:SF34">
    <property type="entry name" value="CHAPERONE PROTEIN DNAK"/>
    <property type="match status" value="1"/>
</dbReference>
<evidence type="ECO:0000313" key="3">
    <source>
        <dbReference type="EMBL" id="CBK21080.2"/>
    </source>
</evidence>
<dbReference type="Gene3D" id="3.30.420.40">
    <property type="match status" value="2"/>
</dbReference>
<dbReference type="Proteomes" id="UP000008312">
    <property type="component" value="Unassembled WGS sequence"/>
</dbReference>
<protein>
    <recommendedName>
        <fullName evidence="5">Heat shock protein 70</fullName>
    </recommendedName>
</protein>
<dbReference type="PANTHER" id="PTHR45639">
    <property type="entry name" value="HSC70CB, ISOFORM G-RELATED"/>
    <property type="match status" value="1"/>
</dbReference>
<dbReference type="EMBL" id="FN668640">
    <property type="protein sequence ID" value="CBK21080.2"/>
    <property type="molecule type" value="Genomic_DNA"/>
</dbReference>
<dbReference type="OrthoDB" id="6718630at2759"/>
<evidence type="ECO:0000313" key="4">
    <source>
        <dbReference type="Proteomes" id="UP000008312"/>
    </source>
</evidence>
<evidence type="ECO:0008006" key="5">
    <source>
        <dbReference type="Google" id="ProtNLM"/>
    </source>
</evidence>
<gene>
    <name evidence="3" type="ORF">GSBLH_T00001292001</name>
</gene>
<dbReference type="AlphaFoldDB" id="D8LZ41"/>
<keyword evidence="1" id="KW-0547">Nucleotide-binding</keyword>
<dbReference type="Gene3D" id="3.90.640.10">
    <property type="entry name" value="Actin, Chain A, domain 4"/>
    <property type="match status" value="1"/>
</dbReference>
<dbReference type="PRINTS" id="PR00301">
    <property type="entry name" value="HEATSHOCK70"/>
</dbReference>
<proteinExistence type="predicted"/>
<dbReference type="SUPFAM" id="SSF53067">
    <property type="entry name" value="Actin-like ATPase domain"/>
    <property type="match status" value="2"/>
</dbReference>
<dbReference type="GeneID" id="24918559"/>
<dbReference type="InParanoid" id="D8LZ41"/>
<organism evidence="3">
    <name type="scientific">Blastocystis hominis</name>
    <dbReference type="NCBI Taxonomy" id="12968"/>
    <lineage>
        <taxon>Eukaryota</taxon>
        <taxon>Sar</taxon>
        <taxon>Stramenopiles</taxon>
        <taxon>Bigyra</taxon>
        <taxon>Opalozoa</taxon>
        <taxon>Opalinata</taxon>
        <taxon>Blastocystidae</taxon>
        <taxon>Blastocystis</taxon>
    </lineage>
</organism>
<keyword evidence="2" id="KW-0067">ATP-binding</keyword>
<reference evidence="3" key="1">
    <citation type="submission" date="2010-02" db="EMBL/GenBank/DDBJ databases">
        <title>Sequencing and annotation of the Blastocystis hominis genome.</title>
        <authorList>
            <person name="Wincker P."/>
        </authorList>
    </citation>
    <scope>NUCLEOTIDE SEQUENCE</scope>
    <source>
        <strain evidence="3">Singapore isolate B</strain>
    </source>
</reference>
<dbReference type="InterPro" id="IPR043129">
    <property type="entry name" value="ATPase_NBD"/>
</dbReference>
<keyword evidence="4" id="KW-1185">Reference proteome</keyword>
<dbReference type="GO" id="GO:0030968">
    <property type="term" value="P:endoplasmic reticulum unfolded protein response"/>
    <property type="evidence" value="ECO:0007669"/>
    <property type="project" value="TreeGrafter"/>
</dbReference>
<evidence type="ECO:0000256" key="1">
    <source>
        <dbReference type="ARBA" id="ARBA00022741"/>
    </source>
</evidence>
<dbReference type="GO" id="GO:0005524">
    <property type="term" value="F:ATP binding"/>
    <property type="evidence" value="ECO:0007669"/>
    <property type="project" value="UniProtKB-KW"/>
</dbReference>